<proteinExistence type="predicted"/>
<name>A0A0A8YE79_ARUDO</name>
<organism evidence="1">
    <name type="scientific">Arundo donax</name>
    <name type="common">Giant reed</name>
    <name type="synonym">Donax arundinaceus</name>
    <dbReference type="NCBI Taxonomy" id="35708"/>
    <lineage>
        <taxon>Eukaryota</taxon>
        <taxon>Viridiplantae</taxon>
        <taxon>Streptophyta</taxon>
        <taxon>Embryophyta</taxon>
        <taxon>Tracheophyta</taxon>
        <taxon>Spermatophyta</taxon>
        <taxon>Magnoliopsida</taxon>
        <taxon>Liliopsida</taxon>
        <taxon>Poales</taxon>
        <taxon>Poaceae</taxon>
        <taxon>PACMAD clade</taxon>
        <taxon>Arundinoideae</taxon>
        <taxon>Arundineae</taxon>
        <taxon>Arundo</taxon>
    </lineage>
</organism>
<dbReference type="EMBL" id="GBRH01273972">
    <property type="protein sequence ID" value="JAD23923.1"/>
    <property type="molecule type" value="Transcribed_RNA"/>
</dbReference>
<protein>
    <submittedName>
        <fullName evidence="1">Uncharacterized protein</fullName>
    </submittedName>
</protein>
<accession>A0A0A8YE79</accession>
<sequence length="13" mass="1431">MSFSSSILFLKGN</sequence>
<reference evidence="1" key="1">
    <citation type="submission" date="2014-09" db="EMBL/GenBank/DDBJ databases">
        <authorList>
            <person name="Magalhaes I.L.F."/>
            <person name="Oliveira U."/>
            <person name="Santos F.R."/>
            <person name="Vidigal T.H.D.A."/>
            <person name="Brescovit A.D."/>
            <person name="Santos A.J."/>
        </authorList>
    </citation>
    <scope>NUCLEOTIDE SEQUENCE</scope>
    <source>
        <tissue evidence="1">Shoot tissue taken approximately 20 cm above the soil surface</tissue>
    </source>
</reference>
<evidence type="ECO:0000313" key="1">
    <source>
        <dbReference type="EMBL" id="JAD23923.1"/>
    </source>
</evidence>
<reference evidence="1" key="2">
    <citation type="journal article" date="2015" name="Data Brief">
        <title>Shoot transcriptome of the giant reed, Arundo donax.</title>
        <authorList>
            <person name="Barrero R.A."/>
            <person name="Guerrero F.D."/>
            <person name="Moolhuijzen P."/>
            <person name="Goolsby J.A."/>
            <person name="Tidwell J."/>
            <person name="Bellgard S.E."/>
            <person name="Bellgard M.I."/>
        </authorList>
    </citation>
    <scope>NUCLEOTIDE SEQUENCE</scope>
    <source>
        <tissue evidence="1">Shoot tissue taken approximately 20 cm above the soil surface</tissue>
    </source>
</reference>